<keyword evidence="4" id="KW-0732">Signal</keyword>
<evidence type="ECO:0000256" key="3">
    <source>
        <dbReference type="ARBA" id="ARBA00022544"/>
    </source>
</evidence>
<feature type="domain" description="Spore germination protein N-terminal" evidence="9">
    <location>
        <begin position="24"/>
        <end position="196"/>
    </location>
</feature>
<dbReference type="InterPro" id="IPR057336">
    <property type="entry name" value="GerAC_N"/>
</dbReference>
<reference evidence="10 11" key="1">
    <citation type="submission" date="2016-10" db="EMBL/GenBank/DDBJ databases">
        <title>The whole genome sequencing and assembly of Bacillus simplex DSM 1321 strain.</title>
        <authorList>
            <person name="Park M.-K."/>
            <person name="Lee Y.-J."/>
            <person name="Yi H."/>
            <person name="Bahn Y.-S."/>
            <person name="Kim J.F."/>
            <person name="Lee D.-W."/>
        </authorList>
    </citation>
    <scope>NUCLEOTIDE SEQUENCE [LARGE SCALE GENOMIC DNA]</scope>
    <source>
        <strain evidence="10 11">DSM 1321</strain>
    </source>
</reference>
<sequence length="373" mass="42865">MKKLIAVMVIGCQLLLTTGCWGIKEIQAQTYGSALGIDYKEGEFILYFQALNFADIAKQEGAAVLQQKSSVVIGEGKGESIEEAYTELEQNSALPLYIGHINSFILGENVIKKKMKDFIEYVGKEPLLRYNSWVFVTKEDIKKVFDSDSFFNLPNLFTIIHRPETVINENYFISPLKFSELVSKFYQPVGSILIPSTVINEHHYSENGKEKKIPTLNGGYVLSKQKYKGFVSKQDLIGLKWVKNKATVMFFSLNKQKVSVEIMNPKTNIIVLEQEKKPLYELEVRANGILKQNINNLDMEKIEKKVEIKVKEDILKTLETGEKINTDLFNISEKAYRYHVNKWDNKIINSFDKTSINNIKVNIHIEHSENYKR</sequence>
<dbReference type="Gene3D" id="3.30.300.210">
    <property type="entry name" value="Nutrient germinant receptor protein C, domain 3"/>
    <property type="match status" value="1"/>
</dbReference>
<dbReference type="PANTHER" id="PTHR35789">
    <property type="entry name" value="SPORE GERMINATION PROTEIN B3"/>
    <property type="match status" value="1"/>
</dbReference>
<evidence type="ECO:0000256" key="2">
    <source>
        <dbReference type="ARBA" id="ARBA00007886"/>
    </source>
</evidence>
<evidence type="ECO:0000313" key="10">
    <source>
        <dbReference type="EMBL" id="ASS95975.1"/>
    </source>
</evidence>
<dbReference type="Pfam" id="PF05504">
    <property type="entry name" value="Spore_GerAC"/>
    <property type="match status" value="1"/>
</dbReference>
<keyword evidence="7" id="KW-0449">Lipoprotein</keyword>
<evidence type="ECO:0000256" key="5">
    <source>
        <dbReference type="ARBA" id="ARBA00023136"/>
    </source>
</evidence>
<evidence type="ECO:0000256" key="7">
    <source>
        <dbReference type="ARBA" id="ARBA00023288"/>
    </source>
</evidence>
<evidence type="ECO:0000256" key="6">
    <source>
        <dbReference type="ARBA" id="ARBA00023139"/>
    </source>
</evidence>
<dbReference type="EMBL" id="CP017704">
    <property type="protein sequence ID" value="ASS95975.1"/>
    <property type="molecule type" value="Genomic_DNA"/>
</dbReference>
<dbReference type="NCBIfam" id="TIGR02887">
    <property type="entry name" value="spore_ger_x_C"/>
    <property type="match status" value="1"/>
</dbReference>
<keyword evidence="6" id="KW-0564">Palmitate</keyword>
<dbReference type="GO" id="GO:0016020">
    <property type="term" value="C:membrane"/>
    <property type="evidence" value="ECO:0007669"/>
    <property type="project" value="UniProtKB-SubCell"/>
</dbReference>
<accession>A0A223ELN5</accession>
<dbReference type="RefSeq" id="WP_063232788.1">
    <property type="nucleotide sequence ID" value="NZ_BCVO01000003.1"/>
</dbReference>
<dbReference type="PROSITE" id="PS51257">
    <property type="entry name" value="PROKAR_LIPOPROTEIN"/>
    <property type="match status" value="1"/>
</dbReference>
<organism evidence="10 11">
    <name type="scientific">Peribacillus simplex NBRC 15720 = DSM 1321</name>
    <dbReference type="NCBI Taxonomy" id="1349754"/>
    <lineage>
        <taxon>Bacteria</taxon>
        <taxon>Bacillati</taxon>
        <taxon>Bacillota</taxon>
        <taxon>Bacilli</taxon>
        <taxon>Bacillales</taxon>
        <taxon>Bacillaceae</taxon>
        <taxon>Peribacillus</taxon>
    </lineage>
</organism>
<dbReference type="Proteomes" id="UP000214618">
    <property type="component" value="Chromosome"/>
</dbReference>
<keyword evidence="3" id="KW-0309">Germination</keyword>
<comment type="similarity">
    <text evidence="2">Belongs to the GerABKC lipoprotein family.</text>
</comment>
<evidence type="ECO:0000259" key="9">
    <source>
        <dbReference type="Pfam" id="PF25198"/>
    </source>
</evidence>
<dbReference type="AlphaFoldDB" id="A0A223ELN5"/>
<dbReference type="PANTHER" id="PTHR35789:SF1">
    <property type="entry name" value="SPORE GERMINATION PROTEIN B3"/>
    <property type="match status" value="1"/>
</dbReference>
<evidence type="ECO:0000313" key="11">
    <source>
        <dbReference type="Proteomes" id="UP000214618"/>
    </source>
</evidence>
<name>A0A223ELN5_9BACI</name>
<evidence type="ECO:0000256" key="1">
    <source>
        <dbReference type="ARBA" id="ARBA00004635"/>
    </source>
</evidence>
<dbReference type="GO" id="GO:0009847">
    <property type="term" value="P:spore germination"/>
    <property type="evidence" value="ECO:0007669"/>
    <property type="project" value="InterPro"/>
</dbReference>
<dbReference type="GeneID" id="56475040"/>
<dbReference type="OrthoDB" id="2380468at2"/>
<dbReference type="InterPro" id="IPR008844">
    <property type="entry name" value="Spore_GerAC-like"/>
</dbReference>
<proteinExistence type="inferred from homology"/>
<gene>
    <name evidence="10" type="ORF">BS1321_19925</name>
</gene>
<dbReference type="InterPro" id="IPR038501">
    <property type="entry name" value="Spore_GerAC_C_sf"/>
</dbReference>
<dbReference type="Pfam" id="PF25198">
    <property type="entry name" value="Spore_GerAC_N"/>
    <property type="match status" value="1"/>
</dbReference>
<protein>
    <submittedName>
        <fullName evidence="10">Uncharacterized protein</fullName>
    </submittedName>
</protein>
<comment type="subcellular location">
    <subcellularLocation>
        <location evidence="1">Membrane</location>
        <topology evidence="1">Lipid-anchor</topology>
    </subcellularLocation>
</comment>
<evidence type="ECO:0000256" key="4">
    <source>
        <dbReference type="ARBA" id="ARBA00022729"/>
    </source>
</evidence>
<feature type="domain" description="Spore germination GerAC-like C-terminal" evidence="8">
    <location>
        <begin position="217"/>
        <end position="366"/>
    </location>
</feature>
<dbReference type="InterPro" id="IPR046953">
    <property type="entry name" value="Spore_GerAC-like_C"/>
</dbReference>
<evidence type="ECO:0000259" key="8">
    <source>
        <dbReference type="Pfam" id="PF05504"/>
    </source>
</evidence>
<keyword evidence="5" id="KW-0472">Membrane</keyword>